<proteinExistence type="predicted"/>
<feature type="region of interest" description="Disordered" evidence="1">
    <location>
        <begin position="1"/>
        <end position="77"/>
    </location>
</feature>
<accession>K1QLG0</accession>
<feature type="compositionally biased region" description="Basic and acidic residues" evidence="1">
    <location>
        <begin position="41"/>
        <end position="52"/>
    </location>
</feature>
<evidence type="ECO:0000256" key="1">
    <source>
        <dbReference type="SAM" id="MobiDB-lite"/>
    </source>
</evidence>
<evidence type="ECO:0000313" key="2">
    <source>
        <dbReference type="EMBL" id="EKC29570.1"/>
    </source>
</evidence>
<feature type="compositionally biased region" description="Basic and acidic residues" evidence="1">
    <location>
        <begin position="61"/>
        <end position="77"/>
    </location>
</feature>
<sequence length="101" mass="11347">MANRRASTALETIQRRSSVQTPTLPRKLSLFNDNKSSQGEPRGRKLSFGEKQAKKRSSLSKVREKDGEKANQKRDTKELDFFGIGSLVQTGAPQYPVEHSK</sequence>
<dbReference type="EMBL" id="JH819194">
    <property type="protein sequence ID" value="EKC29570.1"/>
    <property type="molecule type" value="Genomic_DNA"/>
</dbReference>
<dbReference type="AlphaFoldDB" id="K1QLG0"/>
<dbReference type="HOGENOM" id="CLU_180276_0_0_1"/>
<protein>
    <submittedName>
        <fullName evidence="2">Uncharacterized protein</fullName>
    </submittedName>
</protein>
<dbReference type="InParanoid" id="K1QLG0"/>
<name>K1QLG0_MAGGI</name>
<gene>
    <name evidence="2" type="ORF">CGI_10027353</name>
</gene>
<reference evidence="2" key="1">
    <citation type="journal article" date="2012" name="Nature">
        <title>The oyster genome reveals stress adaptation and complexity of shell formation.</title>
        <authorList>
            <person name="Zhang G."/>
            <person name="Fang X."/>
            <person name="Guo X."/>
            <person name="Li L."/>
            <person name="Luo R."/>
            <person name="Xu F."/>
            <person name="Yang P."/>
            <person name="Zhang L."/>
            <person name="Wang X."/>
            <person name="Qi H."/>
            <person name="Xiong Z."/>
            <person name="Que H."/>
            <person name="Xie Y."/>
            <person name="Holland P.W."/>
            <person name="Paps J."/>
            <person name="Zhu Y."/>
            <person name="Wu F."/>
            <person name="Chen Y."/>
            <person name="Wang J."/>
            <person name="Peng C."/>
            <person name="Meng J."/>
            <person name="Yang L."/>
            <person name="Liu J."/>
            <person name="Wen B."/>
            <person name="Zhang N."/>
            <person name="Huang Z."/>
            <person name="Zhu Q."/>
            <person name="Feng Y."/>
            <person name="Mount A."/>
            <person name="Hedgecock D."/>
            <person name="Xu Z."/>
            <person name="Liu Y."/>
            <person name="Domazet-Loso T."/>
            <person name="Du Y."/>
            <person name="Sun X."/>
            <person name="Zhang S."/>
            <person name="Liu B."/>
            <person name="Cheng P."/>
            <person name="Jiang X."/>
            <person name="Li J."/>
            <person name="Fan D."/>
            <person name="Wang W."/>
            <person name="Fu W."/>
            <person name="Wang T."/>
            <person name="Wang B."/>
            <person name="Zhang J."/>
            <person name="Peng Z."/>
            <person name="Li Y."/>
            <person name="Li N."/>
            <person name="Wang J."/>
            <person name="Chen M."/>
            <person name="He Y."/>
            <person name="Tan F."/>
            <person name="Song X."/>
            <person name="Zheng Q."/>
            <person name="Huang R."/>
            <person name="Yang H."/>
            <person name="Du X."/>
            <person name="Chen L."/>
            <person name="Yang M."/>
            <person name="Gaffney P.M."/>
            <person name="Wang S."/>
            <person name="Luo L."/>
            <person name="She Z."/>
            <person name="Ming Y."/>
            <person name="Huang W."/>
            <person name="Zhang S."/>
            <person name="Huang B."/>
            <person name="Zhang Y."/>
            <person name="Qu T."/>
            <person name="Ni P."/>
            <person name="Miao G."/>
            <person name="Wang J."/>
            <person name="Wang Q."/>
            <person name="Steinberg C.E."/>
            <person name="Wang H."/>
            <person name="Li N."/>
            <person name="Qian L."/>
            <person name="Zhang G."/>
            <person name="Li Y."/>
            <person name="Yang H."/>
            <person name="Liu X."/>
            <person name="Wang J."/>
            <person name="Yin Y."/>
            <person name="Wang J."/>
        </authorList>
    </citation>
    <scope>NUCLEOTIDE SEQUENCE [LARGE SCALE GENOMIC DNA]</scope>
    <source>
        <strain evidence="2">05x7-T-G4-1.051#20</strain>
    </source>
</reference>
<feature type="compositionally biased region" description="Polar residues" evidence="1">
    <location>
        <begin position="1"/>
        <end position="23"/>
    </location>
</feature>
<organism evidence="2">
    <name type="scientific">Magallana gigas</name>
    <name type="common">Pacific oyster</name>
    <name type="synonym">Crassostrea gigas</name>
    <dbReference type="NCBI Taxonomy" id="29159"/>
    <lineage>
        <taxon>Eukaryota</taxon>
        <taxon>Metazoa</taxon>
        <taxon>Spiralia</taxon>
        <taxon>Lophotrochozoa</taxon>
        <taxon>Mollusca</taxon>
        <taxon>Bivalvia</taxon>
        <taxon>Autobranchia</taxon>
        <taxon>Pteriomorphia</taxon>
        <taxon>Ostreida</taxon>
        <taxon>Ostreoidea</taxon>
        <taxon>Ostreidae</taxon>
        <taxon>Magallana</taxon>
    </lineage>
</organism>